<dbReference type="Gene3D" id="6.10.250.290">
    <property type="match status" value="1"/>
</dbReference>
<dbReference type="EMBL" id="MEZK01000013">
    <property type="protein sequence ID" value="OGD63013.1"/>
    <property type="molecule type" value="Genomic_DNA"/>
</dbReference>
<dbReference type="InterPro" id="IPR022973">
    <property type="entry name" value="Ribosomal_uL10_bac"/>
</dbReference>
<comment type="similarity">
    <text evidence="1 5">Belongs to the universal ribosomal protein uL10 family.</text>
</comment>
<name>A0A1F5E6L1_9BACT</name>
<dbReference type="SUPFAM" id="SSF160369">
    <property type="entry name" value="Ribosomal protein L10-like"/>
    <property type="match status" value="1"/>
</dbReference>
<accession>A0A1F5E6L1</accession>
<dbReference type="InterPro" id="IPR043141">
    <property type="entry name" value="Ribosomal_uL10-like_sf"/>
</dbReference>
<keyword evidence="2 5" id="KW-0689">Ribosomal protein</keyword>
<protein>
    <recommendedName>
        <fullName evidence="4 5">Large ribosomal subunit protein uL10</fullName>
    </recommendedName>
</protein>
<dbReference type="HAMAP" id="MF_00362">
    <property type="entry name" value="Ribosomal_uL10"/>
    <property type="match status" value="1"/>
</dbReference>
<dbReference type="NCBIfam" id="NF000955">
    <property type="entry name" value="PRK00099.1-1"/>
    <property type="match status" value="1"/>
</dbReference>
<dbReference type="Proteomes" id="UP000177006">
    <property type="component" value="Unassembled WGS sequence"/>
</dbReference>
<proteinExistence type="inferred from homology"/>
<dbReference type="STRING" id="1797457.A2160_05195"/>
<dbReference type="CDD" id="cd05797">
    <property type="entry name" value="Ribosomal_L10"/>
    <property type="match status" value="1"/>
</dbReference>
<evidence type="ECO:0000256" key="5">
    <source>
        <dbReference type="HAMAP-Rule" id="MF_00362"/>
    </source>
</evidence>
<comment type="subunit">
    <text evidence="5">Part of the ribosomal stalk of the 50S ribosomal subunit. The N-terminus interacts with L11 and the large rRNA to form the base of the stalk. The C-terminus forms an elongated spine to which L12 dimers bind in a sequential fashion forming a multimeric L10(L12)X complex.</text>
</comment>
<dbReference type="AlphaFoldDB" id="A0A1F5E6L1"/>
<dbReference type="InterPro" id="IPR047865">
    <property type="entry name" value="Ribosomal_uL10_bac_type"/>
</dbReference>
<keyword evidence="3 5" id="KW-0687">Ribonucleoprotein</keyword>
<sequence>MPSQKNTQQLEALKEKAAKAKSIALTDYRGLTVAQMTNLRNKVREAGGELHVAKNTLLKLALQSDELNQTNALEGPTLTLFAYEDEVAPIKAIVDFAKENELPHLKAGFLGQDFLNKEKLLALAKLPAREQLYAHLVGQLNAPISGFVNVLSANIRNLVYVLSAIKDKNNH</sequence>
<dbReference type="GO" id="GO:0005840">
    <property type="term" value="C:ribosome"/>
    <property type="evidence" value="ECO:0007669"/>
    <property type="project" value="UniProtKB-KW"/>
</dbReference>
<evidence type="ECO:0000313" key="7">
    <source>
        <dbReference type="Proteomes" id="UP000177006"/>
    </source>
</evidence>
<evidence type="ECO:0000256" key="4">
    <source>
        <dbReference type="ARBA" id="ARBA00035202"/>
    </source>
</evidence>
<dbReference type="GO" id="GO:1990904">
    <property type="term" value="C:ribonucleoprotein complex"/>
    <property type="evidence" value="ECO:0007669"/>
    <property type="project" value="UniProtKB-KW"/>
</dbReference>
<dbReference type="InterPro" id="IPR001790">
    <property type="entry name" value="Ribosomal_uL10"/>
</dbReference>
<evidence type="ECO:0000256" key="2">
    <source>
        <dbReference type="ARBA" id="ARBA00022980"/>
    </source>
</evidence>
<organism evidence="6 7">
    <name type="scientific">Candidatus Beckwithbacteria bacterium RBG_13_42_9</name>
    <dbReference type="NCBI Taxonomy" id="1797457"/>
    <lineage>
        <taxon>Bacteria</taxon>
        <taxon>Candidatus Beckwithiibacteriota</taxon>
    </lineage>
</organism>
<reference evidence="6 7" key="1">
    <citation type="journal article" date="2016" name="Nat. Commun.">
        <title>Thousands of microbial genomes shed light on interconnected biogeochemical processes in an aquifer system.</title>
        <authorList>
            <person name="Anantharaman K."/>
            <person name="Brown C.T."/>
            <person name="Hug L.A."/>
            <person name="Sharon I."/>
            <person name="Castelle C.J."/>
            <person name="Probst A.J."/>
            <person name="Thomas B.C."/>
            <person name="Singh A."/>
            <person name="Wilkins M.J."/>
            <person name="Karaoz U."/>
            <person name="Brodie E.L."/>
            <person name="Williams K.H."/>
            <person name="Hubbard S.S."/>
            <person name="Banfield J.F."/>
        </authorList>
    </citation>
    <scope>NUCLEOTIDE SEQUENCE [LARGE SCALE GENOMIC DNA]</scope>
</reference>
<dbReference type="Gene3D" id="3.30.70.1730">
    <property type="match status" value="1"/>
</dbReference>
<keyword evidence="5" id="KW-0699">rRNA-binding</keyword>
<comment type="function">
    <text evidence="5">Forms part of the ribosomal stalk, playing a central role in the interaction of the ribosome with GTP-bound translation factors.</text>
</comment>
<evidence type="ECO:0000256" key="3">
    <source>
        <dbReference type="ARBA" id="ARBA00023274"/>
    </source>
</evidence>
<dbReference type="Pfam" id="PF00466">
    <property type="entry name" value="Ribosomal_L10"/>
    <property type="match status" value="1"/>
</dbReference>
<keyword evidence="5" id="KW-0694">RNA-binding</keyword>
<evidence type="ECO:0000256" key="1">
    <source>
        <dbReference type="ARBA" id="ARBA00008889"/>
    </source>
</evidence>
<gene>
    <name evidence="5" type="primary">rplJ</name>
    <name evidence="6" type="ORF">A2160_05195</name>
</gene>
<dbReference type="PANTHER" id="PTHR11560">
    <property type="entry name" value="39S RIBOSOMAL PROTEIN L10, MITOCHONDRIAL"/>
    <property type="match status" value="1"/>
</dbReference>
<dbReference type="GO" id="GO:0006412">
    <property type="term" value="P:translation"/>
    <property type="evidence" value="ECO:0007669"/>
    <property type="project" value="UniProtKB-UniRule"/>
</dbReference>
<comment type="caution">
    <text evidence="6">The sequence shown here is derived from an EMBL/GenBank/DDBJ whole genome shotgun (WGS) entry which is preliminary data.</text>
</comment>
<dbReference type="GO" id="GO:0070180">
    <property type="term" value="F:large ribosomal subunit rRNA binding"/>
    <property type="evidence" value="ECO:0007669"/>
    <property type="project" value="UniProtKB-UniRule"/>
</dbReference>
<evidence type="ECO:0000313" key="6">
    <source>
        <dbReference type="EMBL" id="OGD63013.1"/>
    </source>
</evidence>